<evidence type="ECO:0000313" key="2">
    <source>
        <dbReference type="EMBL" id="RDL38797.1"/>
    </source>
</evidence>
<keyword evidence="3" id="KW-1185">Reference proteome</keyword>
<dbReference type="Pfam" id="PF12697">
    <property type="entry name" value="Abhydrolase_6"/>
    <property type="match status" value="1"/>
</dbReference>
<name>A0A370TTE0_9HELO</name>
<sequence length="257" mass="27275">MPSLIPTIVFVPGAWHEPTIFNDVRAELGNLKFPTVAIANPSVGSTSQPLKNLTDDVSNLHSVIMELVNSGDMVVVVAHSYGGVVASGAAQDLAFAQRAAAGQKGGIIMMVYLAAFAIPAGETLLGAAGGVPPSWWEQEGDQIYANNPIISDPAYHFYNDLPSNVQDYWISRLLPLAAADVTIPAIYEPWKDMPCTYVFTEQDNAIAPVVQQAMAAGMGKITTATLNASHSPFLSMPNKVVEVIQQAAKEGVRVALG</sequence>
<dbReference type="STRING" id="2656787.A0A370TTE0"/>
<protein>
    <recommendedName>
        <fullName evidence="1">AB hydrolase-1 domain-containing protein</fullName>
    </recommendedName>
</protein>
<feature type="domain" description="AB hydrolase-1" evidence="1">
    <location>
        <begin position="8"/>
        <end position="242"/>
    </location>
</feature>
<dbReference type="GeneID" id="43595986"/>
<proteinExistence type="predicted"/>
<dbReference type="InterPro" id="IPR052897">
    <property type="entry name" value="Sec-Metab_Biosynth_Hydrolase"/>
</dbReference>
<dbReference type="EMBL" id="NPIC01000002">
    <property type="protein sequence ID" value="RDL38797.1"/>
    <property type="molecule type" value="Genomic_DNA"/>
</dbReference>
<dbReference type="PANTHER" id="PTHR37017:SF11">
    <property type="entry name" value="ESTERASE_LIPASE_THIOESTERASE DOMAIN-CONTAINING PROTEIN"/>
    <property type="match status" value="1"/>
</dbReference>
<dbReference type="InterPro" id="IPR000073">
    <property type="entry name" value="AB_hydrolase_1"/>
</dbReference>
<dbReference type="Proteomes" id="UP000254866">
    <property type="component" value="Unassembled WGS sequence"/>
</dbReference>
<dbReference type="PANTHER" id="PTHR37017">
    <property type="entry name" value="AB HYDROLASE-1 DOMAIN-CONTAINING PROTEIN-RELATED"/>
    <property type="match status" value="1"/>
</dbReference>
<dbReference type="SUPFAM" id="SSF53474">
    <property type="entry name" value="alpha/beta-Hydrolases"/>
    <property type="match status" value="1"/>
</dbReference>
<dbReference type="Gene3D" id="3.40.50.1820">
    <property type="entry name" value="alpha/beta hydrolase"/>
    <property type="match status" value="1"/>
</dbReference>
<dbReference type="OrthoDB" id="408373at2759"/>
<accession>A0A370TTE0</accession>
<evidence type="ECO:0000259" key="1">
    <source>
        <dbReference type="Pfam" id="PF12697"/>
    </source>
</evidence>
<organism evidence="2 3">
    <name type="scientific">Venustampulla echinocandica</name>
    <dbReference type="NCBI Taxonomy" id="2656787"/>
    <lineage>
        <taxon>Eukaryota</taxon>
        <taxon>Fungi</taxon>
        <taxon>Dikarya</taxon>
        <taxon>Ascomycota</taxon>
        <taxon>Pezizomycotina</taxon>
        <taxon>Leotiomycetes</taxon>
        <taxon>Helotiales</taxon>
        <taxon>Pleuroascaceae</taxon>
        <taxon>Venustampulla</taxon>
    </lineage>
</organism>
<comment type="caution">
    <text evidence="2">The sequence shown here is derived from an EMBL/GenBank/DDBJ whole genome shotgun (WGS) entry which is preliminary data.</text>
</comment>
<dbReference type="InterPro" id="IPR029058">
    <property type="entry name" value="AB_hydrolase_fold"/>
</dbReference>
<reference evidence="2 3" key="1">
    <citation type="journal article" date="2018" name="IMA Fungus">
        <title>IMA Genome-F 9: Draft genome sequence of Annulohypoxylon stygium, Aspergillus mulundensis, Berkeleyomyces basicola (syn. Thielaviopsis basicola), Ceratocystis smalleyi, two Cercospora beticola strains, Coleophoma cylindrospora, Fusarium fracticaudum, Phialophora cf. hyalina, and Morchella septimelata.</title>
        <authorList>
            <person name="Wingfield B.D."/>
            <person name="Bills G.F."/>
            <person name="Dong Y."/>
            <person name="Huang W."/>
            <person name="Nel W.J."/>
            <person name="Swalarsk-Parry B.S."/>
            <person name="Vaghefi N."/>
            <person name="Wilken P.M."/>
            <person name="An Z."/>
            <person name="de Beer Z.W."/>
            <person name="De Vos L."/>
            <person name="Chen L."/>
            <person name="Duong T.A."/>
            <person name="Gao Y."/>
            <person name="Hammerbacher A."/>
            <person name="Kikkert J.R."/>
            <person name="Li Y."/>
            <person name="Li H."/>
            <person name="Li K."/>
            <person name="Li Q."/>
            <person name="Liu X."/>
            <person name="Ma X."/>
            <person name="Naidoo K."/>
            <person name="Pethybridge S.J."/>
            <person name="Sun J."/>
            <person name="Steenkamp E.T."/>
            <person name="van der Nest M.A."/>
            <person name="van Wyk S."/>
            <person name="Wingfield M.J."/>
            <person name="Xiong C."/>
            <person name="Yue Q."/>
            <person name="Zhang X."/>
        </authorList>
    </citation>
    <scope>NUCLEOTIDE SEQUENCE [LARGE SCALE GENOMIC DNA]</scope>
    <source>
        <strain evidence="2 3">BP 5553</strain>
    </source>
</reference>
<dbReference type="AlphaFoldDB" id="A0A370TTE0"/>
<dbReference type="RefSeq" id="XP_031871453.1">
    <property type="nucleotide sequence ID" value="XM_032011760.1"/>
</dbReference>
<evidence type="ECO:0000313" key="3">
    <source>
        <dbReference type="Proteomes" id="UP000254866"/>
    </source>
</evidence>
<gene>
    <name evidence="2" type="ORF">BP5553_03137</name>
</gene>